<dbReference type="Proteomes" id="UP001165083">
    <property type="component" value="Unassembled WGS sequence"/>
</dbReference>
<dbReference type="PANTHER" id="PTHR31814:SF2">
    <property type="entry name" value="PHOSPHOMEVALONATE KINASE"/>
    <property type="match status" value="1"/>
</dbReference>
<evidence type="ECO:0000256" key="11">
    <source>
        <dbReference type="ARBA" id="ARBA00023221"/>
    </source>
</evidence>
<keyword evidence="10" id="KW-0443">Lipid metabolism</keyword>
<evidence type="ECO:0000256" key="1">
    <source>
        <dbReference type="ARBA" id="ARBA00005017"/>
    </source>
</evidence>
<dbReference type="OrthoDB" id="10262935at2759"/>
<keyword evidence="4" id="KW-0444">Lipid biosynthesis</keyword>
<comment type="pathway">
    <text evidence="1">Isoprenoid biosynthesis; isopentenyl diphosphate biosynthesis via mevalonate pathway; isopentenyl diphosphate from (R)-mevalonate: step 2/3.</text>
</comment>
<keyword evidence="14" id="KW-1185">Reference proteome</keyword>
<keyword evidence="7" id="KW-0418">Kinase</keyword>
<evidence type="ECO:0000256" key="7">
    <source>
        <dbReference type="ARBA" id="ARBA00022777"/>
    </source>
</evidence>
<feature type="domain" description="GHMP kinase N-terminal" evidence="12">
    <location>
        <begin position="124"/>
        <end position="189"/>
    </location>
</feature>
<dbReference type="Gene3D" id="3.30.230.10">
    <property type="match status" value="1"/>
</dbReference>
<dbReference type="PANTHER" id="PTHR31814">
    <property type="match status" value="1"/>
</dbReference>
<dbReference type="AlphaFoldDB" id="A0A9W6WNS0"/>
<dbReference type="GO" id="GO:0010142">
    <property type="term" value="P:farnesyl diphosphate biosynthetic process, mevalonate pathway"/>
    <property type="evidence" value="ECO:0007669"/>
    <property type="project" value="TreeGrafter"/>
</dbReference>
<keyword evidence="6" id="KW-0547">Nucleotide-binding</keyword>
<name>A0A9W6WNS0_9STRA</name>
<dbReference type="GO" id="GO:0006694">
    <property type="term" value="P:steroid biosynthetic process"/>
    <property type="evidence" value="ECO:0007669"/>
    <property type="project" value="UniProtKB-KW"/>
</dbReference>
<dbReference type="GO" id="GO:0005524">
    <property type="term" value="F:ATP binding"/>
    <property type="evidence" value="ECO:0007669"/>
    <property type="project" value="UniProtKB-KW"/>
</dbReference>
<dbReference type="SUPFAM" id="SSF54211">
    <property type="entry name" value="Ribosomal protein S5 domain 2-like"/>
    <property type="match status" value="1"/>
</dbReference>
<dbReference type="InterPro" id="IPR020568">
    <property type="entry name" value="Ribosomal_Su5_D2-typ_SF"/>
</dbReference>
<evidence type="ECO:0000256" key="6">
    <source>
        <dbReference type="ARBA" id="ARBA00022741"/>
    </source>
</evidence>
<dbReference type="InterPro" id="IPR006204">
    <property type="entry name" value="GHMP_kinase_N_dom"/>
</dbReference>
<dbReference type="InterPro" id="IPR016005">
    <property type="entry name" value="Erg8"/>
</dbReference>
<keyword evidence="9" id="KW-0752">Steroid biosynthesis</keyword>
<dbReference type="PIRSF" id="PIRSF017288">
    <property type="entry name" value="PMK_GHMP_euk"/>
    <property type="match status" value="1"/>
</dbReference>
<dbReference type="InterPro" id="IPR035102">
    <property type="entry name" value="Phosphomevalonate_kinase"/>
</dbReference>
<sequence>MRGKLRGASGGLLTLGICGDRENSHRNSYIEETVLCAVNGIAGLDDFKRKDTFRQLAESKIGVHVTLRGDNDFYSQVQRVGIIELKTLDCLGLVGLLGLLERVKINLLTTEHYTPERGGKLVALKTGMGSSAALVTSLVAALVAFFVPSVDFDKREEDLELVHNLAQLSHCYVQRKIGSGFDVSAACFGSQRYTRFPASILSTFTSENALKPEEIADCITNRALWSTITRVKPVQLPSSFHLMMGDVSSGSATVSMVRQVLKWQSEQPDHAQKVMNELHGCNMEVEQGFAELCKLENSHGTPIQWELFAKQSCDQLVVTHQLIIEAPCSEMGTSAGVPIEPPEQTAILDAAQAIPGVLVAGVPGGNFTLLFEVGLQTLLTNGTVPLYSGWIRRDLCSGASRVRSSSS</sequence>
<comment type="similarity">
    <text evidence="2">Belongs to the GHMP kinase family. Mevalonate kinase subfamily.</text>
</comment>
<organism evidence="13 14">
    <name type="scientific">Phytophthora lilii</name>
    <dbReference type="NCBI Taxonomy" id="2077276"/>
    <lineage>
        <taxon>Eukaryota</taxon>
        <taxon>Sar</taxon>
        <taxon>Stramenopiles</taxon>
        <taxon>Oomycota</taxon>
        <taxon>Peronosporomycetes</taxon>
        <taxon>Peronosporales</taxon>
        <taxon>Peronosporaceae</taxon>
        <taxon>Phytophthora</taxon>
    </lineage>
</organism>
<protein>
    <recommendedName>
        <fullName evidence="3">phosphomevalonate kinase</fullName>
        <ecNumber evidence="3">2.7.4.2</ecNumber>
    </recommendedName>
</protein>
<keyword evidence="5" id="KW-0808">Transferase</keyword>
<dbReference type="GO" id="GO:0004631">
    <property type="term" value="F:phosphomevalonate kinase activity"/>
    <property type="evidence" value="ECO:0007669"/>
    <property type="project" value="UniProtKB-EC"/>
</dbReference>
<reference evidence="13" key="1">
    <citation type="submission" date="2023-04" db="EMBL/GenBank/DDBJ databases">
        <title>Phytophthora lilii NBRC 32176.</title>
        <authorList>
            <person name="Ichikawa N."/>
            <person name="Sato H."/>
            <person name="Tonouchi N."/>
        </authorList>
    </citation>
    <scope>NUCLEOTIDE SEQUENCE</scope>
    <source>
        <strain evidence="13">NBRC 32176</strain>
    </source>
</reference>
<evidence type="ECO:0000256" key="3">
    <source>
        <dbReference type="ARBA" id="ARBA00012958"/>
    </source>
</evidence>
<proteinExistence type="inferred from homology"/>
<dbReference type="InterPro" id="IPR014721">
    <property type="entry name" value="Ribsml_uS5_D2-typ_fold_subgr"/>
</dbReference>
<gene>
    <name evidence="13" type="ORF">Plil01_000236700</name>
</gene>
<evidence type="ECO:0000256" key="9">
    <source>
        <dbReference type="ARBA" id="ARBA00022955"/>
    </source>
</evidence>
<evidence type="ECO:0000256" key="10">
    <source>
        <dbReference type="ARBA" id="ARBA00023098"/>
    </source>
</evidence>
<dbReference type="EMBL" id="BSXW01000082">
    <property type="protein sequence ID" value="GMF11686.1"/>
    <property type="molecule type" value="Genomic_DNA"/>
</dbReference>
<evidence type="ECO:0000313" key="14">
    <source>
        <dbReference type="Proteomes" id="UP001165083"/>
    </source>
</evidence>
<accession>A0A9W6WNS0</accession>
<evidence type="ECO:0000256" key="5">
    <source>
        <dbReference type="ARBA" id="ARBA00022679"/>
    </source>
</evidence>
<evidence type="ECO:0000259" key="12">
    <source>
        <dbReference type="Pfam" id="PF00288"/>
    </source>
</evidence>
<evidence type="ECO:0000313" key="13">
    <source>
        <dbReference type="EMBL" id="GMF11686.1"/>
    </source>
</evidence>
<dbReference type="EC" id="2.7.4.2" evidence="3"/>
<comment type="caution">
    <text evidence="13">The sequence shown here is derived from an EMBL/GenBank/DDBJ whole genome shotgun (WGS) entry which is preliminary data.</text>
</comment>
<evidence type="ECO:0000256" key="4">
    <source>
        <dbReference type="ARBA" id="ARBA00022516"/>
    </source>
</evidence>
<dbReference type="Pfam" id="PF00288">
    <property type="entry name" value="GHMP_kinases_N"/>
    <property type="match status" value="1"/>
</dbReference>
<dbReference type="GO" id="GO:0005777">
    <property type="term" value="C:peroxisome"/>
    <property type="evidence" value="ECO:0007669"/>
    <property type="project" value="TreeGrafter"/>
</dbReference>
<keyword evidence="11" id="KW-0753">Steroid metabolism</keyword>
<dbReference type="GO" id="GO:0019287">
    <property type="term" value="P:isopentenyl diphosphate biosynthetic process, mevalonate pathway"/>
    <property type="evidence" value="ECO:0007669"/>
    <property type="project" value="TreeGrafter"/>
</dbReference>
<evidence type="ECO:0000256" key="8">
    <source>
        <dbReference type="ARBA" id="ARBA00022840"/>
    </source>
</evidence>
<evidence type="ECO:0000256" key="2">
    <source>
        <dbReference type="ARBA" id="ARBA00006495"/>
    </source>
</evidence>
<keyword evidence="8" id="KW-0067">ATP-binding</keyword>